<evidence type="ECO:0000313" key="12">
    <source>
        <dbReference type="Proteomes" id="UP001165422"/>
    </source>
</evidence>
<dbReference type="Proteomes" id="UP001165422">
    <property type="component" value="Unassembled WGS sequence"/>
</dbReference>
<dbReference type="CDD" id="cd24011">
    <property type="entry name" value="ASKHA_NBD_BK"/>
    <property type="match status" value="1"/>
</dbReference>
<evidence type="ECO:0000256" key="4">
    <source>
        <dbReference type="ARBA" id="ARBA00022679"/>
    </source>
</evidence>
<dbReference type="PRINTS" id="PR00471">
    <property type="entry name" value="ACETATEKNASE"/>
</dbReference>
<dbReference type="InterPro" id="IPR000890">
    <property type="entry name" value="Aliphatic_acid_kin_short-chain"/>
</dbReference>
<dbReference type="Gene3D" id="3.30.420.40">
    <property type="match status" value="2"/>
</dbReference>
<dbReference type="RefSeq" id="WP_150355381.1">
    <property type="nucleotide sequence ID" value="NZ_JAJJPB010000012.1"/>
</dbReference>
<reference evidence="11" key="1">
    <citation type="submission" date="2021-11" db="EMBL/GenBank/DDBJ databases">
        <authorList>
            <person name="Qingchun L."/>
            <person name="Dong Z."/>
            <person name="Zongwei Q."/>
            <person name="Jia Z."/>
            <person name="Duotao L."/>
        </authorList>
    </citation>
    <scope>NUCLEOTIDE SEQUENCE</scope>
    <source>
        <strain evidence="11">WLY-B-L2</strain>
    </source>
</reference>
<comment type="similarity">
    <text evidence="2 9 10">Belongs to the acetokinase family.</text>
</comment>
<dbReference type="EC" id="2.7.2.7" evidence="9"/>
<evidence type="ECO:0000313" key="11">
    <source>
        <dbReference type="EMBL" id="MCC9295305.1"/>
    </source>
</evidence>
<keyword evidence="3 9" id="KW-0963">Cytoplasm</keyword>
<dbReference type="NCBIfam" id="TIGR02707">
    <property type="entry name" value="butyr_kinase"/>
    <property type="match status" value="1"/>
</dbReference>
<dbReference type="PROSITE" id="PS01075">
    <property type="entry name" value="ACETATE_KINASE_1"/>
    <property type="match status" value="1"/>
</dbReference>
<dbReference type="NCBIfam" id="NF002834">
    <property type="entry name" value="PRK03011.1-5"/>
    <property type="match status" value="1"/>
</dbReference>
<dbReference type="PIRSF" id="PIRSF036458">
    <property type="entry name" value="Butyrate_kin"/>
    <property type="match status" value="1"/>
</dbReference>
<keyword evidence="6 9" id="KW-0418">Kinase</keyword>
<evidence type="ECO:0000256" key="3">
    <source>
        <dbReference type="ARBA" id="ARBA00022490"/>
    </source>
</evidence>
<evidence type="ECO:0000256" key="8">
    <source>
        <dbReference type="ARBA" id="ARBA00048596"/>
    </source>
</evidence>
<comment type="subcellular location">
    <subcellularLocation>
        <location evidence="1 9">Cytoplasm</location>
    </subcellularLocation>
</comment>
<sequence length="361" mass="39424">MDNIILVINPGSTSTKIALFENEECKISDNILHDVDKIKKFKSIYAQKEMRTEVVLDWLRSNNVVLNRLSAVVGRGGLLRSMPGGTYKVTQKMLEDLKIGYQAQHASNLGGIIANIIAQKAGVQAFIVDPVAVDEIDDISRISGIPQIVRKSLVHALNTKAVCRKVCRKFHKDFDRSSFVVAHIGGGISVSPVKNGRIIDTNNANEEGPFSPERAGTLPCGDLIELAFSGKYTREELREKIVGRGGLVAYLGTNNGKEIANRIENGDKKAKFILEAMAYQIAKEIGAMSVDLNGQVDAVILTGGMAYSRVLTNVIKNMVAFIAPVEIIPGELEMLALAQGALRVLQGKERVKIYDEEVSFT</sequence>
<comment type="catalytic activity">
    <reaction evidence="8 9">
        <text>butanoate + ATP = butanoyl phosphate + ADP</text>
        <dbReference type="Rhea" id="RHEA:13585"/>
        <dbReference type="ChEBI" id="CHEBI:17968"/>
        <dbReference type="ChEBI" id="CHEBI:30616"/>
        <dbReference type="ChEBI" id="CHEBI:58079"/>
        <dbReference type="ChEBI" id="CHEBI:456216"/>
        <dbReference type="EC" id="2.7.2.7"/>
    </reaction>
</comment>
<evidence type="ECO:0000256" key="1">
    <source>
        <dbReference type="ARBA" id="ARBA00004496"/>
    </source>
</evidence>
<evidence type="ECO:0000256" key="6">
    <source>
        <dbReference type="ARBA" id="ARBA00022777"/>
    </source>
</evidence>
<comment type="caution">
    <text evidence="11">The sequence shown here is derived from an EMBL/GenBank/DDBJ whole genome shotgun (WGS) entry which is preliminary data.</text>
</comment>
<keyword evidence="4 9" id="KW-0808">Transferase</keyword>
<dbReference type="GO" id="GO:0047761">
    <property type="term" value="F:butyrate kinase activity"/>
    <property type="evidence" value="ECO:0007669"/>
    <property type="project" value="UniProtKB-EC"/>
</dbReference>
<dbReference type="Pfam" id="PF00871">
    <property type="entry name" value="Acetate_kinase"/>
    <property type="match status" value="1"/>
</dbReference>
<gene>
    <name evidence="9 11" type="primary">buk</name>
    <name evidence="11" type="ORF">LN736_10600</name>
</gene>
<evidence type="ECO:0000256" key="5">
    <source>
        <dbReference type="ARBA" id="ARBA00022741"/>
    </source>
</evidence>
<dbReference type="PANTHER" id="PTHR21060">
    <property type="entry name" value="ACETATE KINASE"/>
    <property type="match status" value="1"/>
</dbReference>
<evidence type="ECO:0000256" key="7">
    <source>
        <dbReference type="ARBA" id="ARBA00022840"/>
    </source>
</evidence>
<organism evidence="11 12">
    <name type="scientific">Clostridium aromativorans</name>
    <dbReference type="NCBI Taxonomy" id="2836848"/>
    <lineage>
        <taxon>Bacteria</taxon>
        <taxon>Bacillati</taxon>
        <taxon>Bacillota</taxon>
        <taxon>Clostridia</taxon>
        <taxon>Eubacteriales</taxon>
        <taxon>Clostridiaceae</taxon>
        <taxon>Clostridium</taxon>
    </lineage>
</organism>
<name>A0ABS8N6A3_9CLOT</name>
<keyword evidence="12" id="KW-1185">Reference proteome</keyword>
<accession>A0ABS8N6A3</accession>
<dbReference type="InterPro" id="IPR043129">
    <property type="entry name" value="ATPase_NBD"/>
</dbReference>
<dbReference type="PANTHER" id="PTHR21060:SF20">
    <property type="entry name" value="BUTYRATE KINASE 1-RELATED"/>
    <property type="match status" value="1"/>
</dbReference>
<dbReference type="HAMAP" id="MF_00542">
    <property type="entry name" value="Butyrate_kinase"/>
    <property type="match status" value="1"/>
</dbReference>
<evidence type="ECO:0000256" key="9">
    <source>
        <dbReference type="HAMAP-Rule" id="MF_00542"/>
    </source>
</evidence>
<dbReference type="InterPro" id="IPR023865">
    <property type="entry name" value="Aliphatic_acid_kinase_CS"/>
</dbReference>
<protein>
    <recommendedName>
        <fullName evidence="9">Probable butyrate kinase</fullName>
        <shortName evidence="9">BK</shortName>
        <ecNumber evidence="9">2.7.2.7</ecNumber>
    </recommendedName>
    <alternativeName>
        <fullName evidence="9">Branched-chain carboxylic acid kinase</fullName>
    </alternativeName>
</protein>
<evidence type="ECO:0000256" key="10">
    <source>
        <dbReference type="RuleBase" id="RU003835"/>
    </source>
</evidence>
<dbReference type="EMBL" id="JAJJPB010000012">
    <property type="protein sequence ID" value="MCC9295305.1"/>
    <property type="molecule type" value="Genomic_DNA"/>
</dbReference>
<keyword evidence="7 9" id="KW-0067">ATP-binding</keyword>
<dbReference type="SUPFAM" id="SSF53067">
    <property type="entry name" value="Actin-like ATPase domain"/>
    <property type="match status" value="2"/>
</dbReference>
<dbReference type="InterPro" id="IPR011245">
    <property type="entry name" value="Butyrate_kin"/>
</dbReference>
<evidence type="ECO:0000256" key="2">
    <source>
        <dbReference type="ARBA" id="ARBA00008748"/>
    </source>
</evidence>
<proteinExistence type="inferred from homology"/>
<keyword evidence="5 9" id="KW-0547">Nucleotide-binding</keyword>